<dbReference type="CDD" id="cd21037">
    <property type="entry name" value="MLKL_NTD"/>
    <property type="match status" value="1"/>
</dbReference>
<dbReference type="SMART" id="SM00185">
    <property type="entry name" value="ARM"/>
    <property type="match status" value="4"/>
</dbReference>
<feature type="compositionally biased region" description="Polar residues" evidence="5">
    <location>
        <begin position="205"/>
        <end position="231"/>
    </location>
</feature>
<reference evidence="7 8" key="1">
    <citation type="journal article" date="2019" name="Fungal Biol. Biotechnol.">
        <title>Draft genome sequence of fastidious pathogen Ceratobasidium theobromae, which causes vascular-streak dieback in Theobroma cacao.</title>
        <authorList>
            <person name="Ali S.S."/>
            <person name="Asman A."/>
            <person name="Shao J."/>
            <person name="Firmansyah A.P."/>
            <person name="Susilo A.W."/>
            <person name="Rosmana A."/>
            <person name="McMahon P."/>
            <person name="Junaid M."/>
            <person name="Guest D."/>
            <person name="Kheng T.Y."/>
            <person name="Meinhardt L.W."/>
            <person name="Bailey B.A."/>
        </authorList>
    </citation>
    <scope>NUCLEOTIDE SEQUENCE [LARGE SCALE GENOMIC DNA]</scope>
    <source>
        <strain evidence="7 8">CT2</strain>
    </source>
</reference>
<dbReference type="AlphaFoldDB" id="A0A5N5QG64"/>
<dbReference type="InterPro" id="IPR016024">
    <property type="entry name" value="ARM-type_fold"/>
</dbReference>
<sequence length="1179" mass="127272">MSVHSPTSPRLVTATHLLGEAFDIIYPCPESKESAIVLIARGERALATIDPLVQRVQPNQLHREISQINAVAAETKDVMQRIAAKPFVRRLIDQAHDQRDIEVVNLKLTDVLQSFHVANEAQIVQDISISEGARRNDQYHLEQKMGMLQSNDQALCQEFNVTSPGTALNAVRELQLMLIGLGHQDSPRTRHFLEHAMQVFRARASPNSPTRSDSVPTVYSQPSFETSTSTRHVAPPRSPRWVISESDIQIDENSPLGRGGFGTVFKGKWNGATVAVKRLVKDASAETLLREVETWQGLRHPHVVQFFGASPRHSPNAFIVSQYLANGNALMYLKRNPQCDRARLSRETAVGMEYLHSMGIIHGDLKAANVLITDTGGAALADFGLSEVKQDSTSRAHVTDNVSGSPRYLSPERWRGVLNKASDVYAWAMTALEIFTEQPPFGYINGVDIIYHLVVRENQRPDRPEPELGLQRGLTDDIWFLITKAWDKDPQLRPTFKQLTQLFPPDATAESMMDDLQVPLELPPCLRIPIYSPAQFASMLPNTASGTSISVTQSSISSMTPIATTAPLQLGPRSQVQPNNINQAIESAEIEILPPPSYDVVTGTPSAANLTFPTSVSGSFNTTLSSAIGPVTPPPSTRVGWYPPEKGRPYPPAPTISEASGSSSYAGPSRHMPSPPATAASHHRAPSSPPRMQHAVPTLALPAVSPLPASPPAAQHVTIAPTAERTSVQLDSPPARSLTTKRGKRVSEVPAPLPTALSISQALMGAVNMGNDQAEIRRIVCEVIQLAEDEGQAKKLVEAGVIPNLITQFKNLSPNGEGINHVILALGLLSHDLLSANSIVRTGTANMLMEISKAAREDPVRACSAWCLGRMVQSDDIATKFIKDGLPELLISWMSVSKNNDTLRSCVWALGTLARSDALTGKLVESGAIAATATHLTNTAAVRDADPEDLGVALFGVARLARTIKFSKALAAAGSVEPMVRTLRQTLDPHVLNWSARAIGCHMRPNSSDMAKILLRDGAADGLARLPRVIPAQETDALGSFAFAIARFSCAEWGSGTRKALVQAGVVDALLSALRAASAIPTTNPQVHAELAFAVSFLGDVGGSAIRKEIQDAGGIDILRQVARQGPPDVRKACETAITTITGNVFTRSSASTKTALTHDWSGGCPEYPIMHPDFEVWK</sequence>
<proteinExistence type="predicted"/>
<dbReference type="SUPFAM" id="SSF48371">
    <property type="entry name" value="ARM repeat"/>
    <property type="match status" value="1"/>
</dbReference>
<evidence type="ECO:0000256" key="3">
    <source>
        <dbReference type="ARBA" id="ARBA00022840"/>
    </source>
</evidence>
<dbReference type="OrthoDB" id="1668230at2759"/>
<dbReference type="PROSITE" id="PS00108">
    <property type="entry name" value="PROTEIN_KINASE_ST"/>
    <property type="match status" value="1"/>
</dbReference>
<dbReference type="InterPro" id="IPR059179">
    <property type="entry name" value="MLKL-like_MCAfunc"/>
</dbReference>
<dbReference type="Proteomes" id="UP000383932">
    <property type="component" value="Unassembled WGS sequence"/>
</dbReference>
<evidence type="ECO:0000256" key="5">
    <source>
        <dbReference type="SAM" id="MobiDB-lite"/>
    </source>
</evidence>
<dbReference type="InterPro" id="IPR001245">
    <property type="entry name" value="Ser-Thr/Tyr_kinase_cat_dom"/>
</dbReference>
<dbReference type="InterPro" id="IPR000225">
    <property type="entry name" value="Armadillo"/>
</dbReference>
<feature type="binding site" evidence="4">
    <location>
        <position position="277"/>
    </location>
    <ligand>
        <name>ATP</name>
        <dbReference type="ChEBI" id="CHEBI:30616"/>
    </ligand>
</feature>
<gene>
    <name evidence="7" type="ORF">CTheo_6268</name>
</gene>
<dbReference type="PROSITE" id="PS50011">
    <property type="entry name" value="PROTEIN_KINASE_DOM"/>
    <property type="match status" value="1"/>
</dbReference>
<dbReference type="GO" id="GO:0004674">
    <property type="term" value="F:protein serine/threonine kinase activity"/>
    <property type="evidence" value="ECO:0007669"/>
    <property type="project" value="UniProtKB-KW"/>
</dbReference>
<accession>A0A5N5QG64</accession>
<dbReference type="InterPro" id="IPR008271">
    <property type="entry name" value="Ser/Thr_kinase_AS"/>
</dbReference>
<evidence type="ECO:0000313" key="7">
    <source>
        <dbReference type="EMBL" id="KAB5590287.1"/>
    </source>
</evidence>
<keyword evidence="8" id="KW-1185">Reference proteome</keyword>
<dbReference type="InterPro" id="IPR000719">
    <property type="entry name" value="Prot_kinase_dom"/>
</dbReference>
<dbReference type="InterPro" id="IPR011989">
    <property type="entry name" value="ARM-like"/>
</dbReference>
<comment type="caution">
    <text evidence="7">The sequence shown here is derived from an EMBL/GenBank/DDBJ whole genome shotgun (WGS) entry which is preliminary data.</text>
</comment>
<dbReference type="Pfam" id="PF07714">
    <property type="entry name" value="PK_Tyr_Ser-Thr"/>
    <property type="match status" value="1"/>
</dbReference>
<feature type="region of interest" description="Disordered" evidence="5">
    <location>
        <begin position="723"/>
        <end position="747"/>
    </location>
</feature>
<keyword evidence="3 4" id="KW-0067">ATP-binding</keyword>
<dbReference type="PROSITE" id="PS00107">
    <property type="entry name" value="PROTEIN_KINASE_ATP"/>
    <property type="match status" value="1"/>
</dbReference>
<keyword evidence="7" id="KW-0808">Transferase</keyword>
<evidence type="ECO:0000313" key="8">
    <source>
        <dbReference type="Proteomes" id="UP000383932"/>
    </source>
</evidence>
<keyword evidence="7" id="KW-0675">Receptor</keyword>
<dbReference type="EMBL" id="SSOP01000181">
    <property type="protein sequence ID" value="KAB5590287.1"/>
    <property type="molecule type" value="Genomic_DNA"/>
</dbReference>
<feature type="compositionally biased region" description="Polar residues" evidence="5">
    <location>
        <begin position="657"/>
        <end position="666"/>
    </location>
</feature>
<evidence type="ECO:0000256" key="1">
    <source>
        <dbReference type="ARBA" id="ARBA00022527"/>
    </source>
</evidence>
<evidence type="ECO:0000256" key="2">
    <source>
        <dbReference type="ARBA" id="ARBA00022741"/>
    </source>
</evidence>
<feature type="region of interest" description="Disordered" evidence="5">
    <location>
        <begin position="204"/>
        <end position="237"/>
    </location>
</feature>
<evidence type="ECO:0000256" key="4">
    <source>
        <dbReference type="PROSITE-ProRule" id="PRU10141"/>
    </source>
</evidence>
<dbReference type="Gene3D" id="3.30.200.20">
    <property type="entry name" value="Phosphorylase Kinase, domain 1"/>
    <property type="match status" value="1"/>
</dbReference>
<keyword evidence="7" id="KW-0418">Kinase</keyword>
<evidence type="ECO:0000259" key="6">
    <source>
        <dbReference type="PROSITE" id="PS50011"/>
    </source>
</evidence>
<dbReference type="PANTHER" id="PTHR44329">
    <property type="entry name" value="SERINE/THREONINE-PROTEIN KINASE TNNI3K-RELATED"/>
    <property type="match status" value="1"/>
</dbReference>
<dbReference type="Gene3D" id="1.25.10.10">
    <property type="entry name" value="Leucine-rich Repeat Variant"/>
    <property type="match status" value="2"/>
</dbReference>
<keyword evidence="2 4" id="KW-0547">Nucleotide-binding</keyword>
<feature type="region of interest" description="Disordered" evidence="5">
    <location>
        <begin position="626"/>
        <end position="694"/>
    </location>
</feature>
<dbReference type="Gene3D" id="1.10.510.10">
    <property type="entry name" value="Transferase(Phosphotransferase) domain 1"/>
    <property type="match status" value="1"/>
</dbReference>
<dbReference type="InterPro" id="IPR017441">
    <property type="entry name" value="Protein_kinase_ATP_BS"/>
</dbReference>
<keyword evidence="1" id="KW-0723">Serine/threonine-protein kinase</keyword>
<protein>
    <submittedName>
        <fullName evidence="7">Serine/threonine-protein kinase/receptor</fullName>
    </submittedName>
</protein>
<organism evidence="7 8">
    <name type="scientific">Ceratobasidium theobromae</name>
    <dbReference type="NCBI Taxonomy" id="1582974"/>
    <lineage>
        <taxon>Eukaryota</taxon>
        <taxon>Fungi</taxon>
        <taxon>Dikarya</taxon>
        <taxon>Basidiomycota</taxon>
        <taxon>Agaricomycotina</taxon>
        <taxon>Agaricomycetes</taxon>
        <taxon>Cantharellales</taxon>
        <taxon>Ceratobasidiaceae</taxon>
        <taxon>Ceratobasidium</taxon>
    </lineage>
</organism>
<feature type="domain" description="Protein kinase" evidence="6">
    <location>
        <begin position="250"/>
        <end position="503"/>
    </location>
</feature>
<dbReference type="InterPro" id="IPR051681">
    <property type="entry name" value="Ser/Thr_Kinases-Pseudokinases"/>
</dbReference>
<dbReference type="GO" id="GO:0005524">
    <property type="term" value="F:ATP binding"/>
    <property type="evidence" value="ECO:0007669"/>
    <property type="project" value="UniProtKB-UniRule"/>
</dbReference>
<dbReference type="SMART" id="SM00220">
    <property type="entry name" value="S_TKc"/>
    <property type="match status" value="1"/>
</dbReference>
<dbReference type="InterPro" id="IPR011009">
    <property type="entry name" value="Kinase-like_dom_sf"/>
</dbReference>
<name>A0A5N5QG64_9AGAM</name>
<dbReference type="SUPFAM" id="SSF56112">
    <property type="entry name" value="Protein kinase-like (PK-like)"/>
    <property type="match status" value="1"/>
</dbReference>